<evidence type="ECO:0000313" key="2">
    <source>
        <dbReference type="Proteomes" id="UP000823896"/>
    </source>
</evidence>
<evidence type="ECO:0000313" key="1">
    <source>
        <dbReference type="EMBL" id="HJC35954.1"/>
    </source>
</evidence>
<dbReference type="Proteomes" id="UP000823896">
    <property type="component" value="Unassembled WGS sequence"/>
</dbReference>
<dbReference type="EMBL" id="DWWM01000012">
    <property type="protein sequence ID" value="HJC35954.1"/>
    <property type="molecule type" value="Genomic_DNA"/>
</dbReference>
<sequence length="247" mass="28586">MNIDTHLIRRYLNDEPLYSAEEAWIYRNADPVDQKRHDVVQELCHQLLDRRWPCFNHALYEALFPSLDTIVKETEIILIAAASDVPTYIRMHEGKAYLIIDLIQVANLTRIVAAMMHVIDNFICLETAMRCIAAEWPVSALSYTEKLDWICFRQGLANWLAWGEDSTVYQFPKGAKEHASALFKEAYQVSDPTLQHFILSRFPALPFWEQFPTVHGMCRFHEAFLRGGKPAICALYQKGWRSFGESC</sequence>
<gene>
    <name evidence="1" type="ORF">H9702_02335</name>
</gene>
<dbReference type="AlphaFoldDB" id="A0A9D2SVJ4"/>
<proteinExistence type="predicted"/>
<comment type="caution">
    <text evidence="1">The sequence shown here is derived from an EMBL/GenBank/DDBJ whole genome shotgun (WGS) entry which is preliminary data.</text>
</comment>
<reference evidence="1" key="1">
    <citation type="journal article" date="2021" name="PeerJ">
        <title>Extensive microbial diversity within the chicken gut microbiome revealed by metagenomics and culture.</title>
        <authorList>
            <person name="Gilroy R."/>
            <person name="Ravi A."/>
            <person name="Getino M."/>
            <person name="Pursley I."/>
            <person name="Horton D.L."/>
            <person name="Alikhan N.F."/>
            <person name="Baker D."/>
            <person name="Gharbi K."/>
            <person name="Hall N."/>
            <person name="Watson M."/>
            <person name="Adriaenssens E.M."/>
            <person name="Foster-Nyarko E."/>
            <person name="Jarju S."/>
            <person name="Secka A."/>
            <person name="Antonio M."/>
            <person name="Oren A."/>
            <person name="Chaudhuri R.R."/>
            <person name="La Ragione R."/>
            <person name="Hildebrand F."/>
            <person name="Pallen M.J."/>
        </authorList>
    </citation>
    <scope>NUCLEOTIDE SEQUENCE</scope>
    <source>
        <strain evidence="1">CHK187-11901</strain>
    </source>
</reference>
<protein>
    <submittedName>
        <fullName evidence="1">Uncharacterized protein</fullName>
    </submittedName>
</protein>
<name>A0A9D2SVJ4_9FIRM</name>
<accession>A0A9D2SVJ4</accession>
<reference evidence="1" key="2">
    <citation type="submission" date="2021-04" db="EMBL/GenBank/DDBJ databases">
        <authorList>
            <person name="Gilroy R."/>
        </authorList>
    </citation>
    <scope>NUCLEOTIDE SEQUENCE</scope>
    <source>
        <strain evidence="1">CHK187-11901</strain>
    </source>
</reference>
<organism evidence="1 2">
    <name type="scientific">Candidatus Merdibacter merdavium</name>
    <dbReference type="NCBI Taxonomy" id="2838692"/>
    <lineage>
        <taxon>Bacteria</taxon>
        <taxon>Bacillati</taxon>
        <taxon>Bacillota</taxon>
        <taxon>Erysipelotrichia</taxon>
        <taxon>Erysipelotrichales</taxon>
        <taxon>Erysipelotrichaceae</taxon>
        <taxon>Merdibacter</taxon>
    </lineage>
</organism>